<feature type="compositionally biased region" description="Basic and acidic residues" evidence="2">
    <location>
        <begin position="127"/>
        <end position="138"/>
    </location>
</feature>
<feature type="compositionally biased region" description="Low complexity" evidence="2">
    <location>
        <begin position="1136"/>
        <end position="1174"/>
    </location>
</feature>
<dbReference type="GeneID" id="100116356"/>
<evidence type="ECO:0000313" key="5">
    <source>
        <dbReference type="Proteomes" id="UP000002358"/>
    </source>
</evidence>
<dbReference type="PANTHER" id="PTHR45904:SF1">
    <property type="entry name" value="TRNA (URACIL-5-)-METHYLTRANSFERASE HOMOLOG B"/>
    <property type="match status" value="1"/>
</dbReference>
<name>A0A7M7QCV2_NASVI</name>
<proteinExistence type="predicted"/>
<feature type="region of interest" description="Disordered" evidence="2">
    <location>
        <begin position="984"/>
        <end position="1513"/>
    </location>
</feature>
<evidence type="ECO:0000313" key="4">
    <source>
        <dbReference type="EnsemblMetazoa" id="XP_031785556"/>
    </source>
</evidence>
<dbReference type="InParanoid" id="A0A7M7QCV2"/>
<dbReference type="Proteomes" id="UP000002358">
    <property type="component" value="Chromosome 4"/>
</dbReference>
<dbReference type="RefSeq" id="XP_031785556.1">
    <property type="nucleotide sequence ID" value="XM_031929696.2"/>
</dbReference>
<accession>A0A7M7QCV2</accession>
<feature type="region of interest" description="Disordered" evidence="2">
    <location>
        <begin position="96"/>
        <end position="231"/>
    </location>
</feature>
<feature type="compositionally biased region" description="Low complexity" evidence="2">
    <location>
        <begin position="1541"/>
        <end position="1559"/>
    </location>
</feature>
<feature type="compositionally biased region" description="Basic and acidic residues" evidence="2">
    <location>
        <begin position="266"/>
        <end position="295"/>
    </location>
</feature>
<organism evidence="4 5">
    <name type="scientific">Nasonia vitripennis</name>
    <name type="common">Parasitic wasp</name>
    <dbReference type="NCBI Taxonomy" id="7425"/>
    <lineage>
        <taxon>Eukaryota</taxon>
        <taxon>Metazoa</taxon>
        <taxon>Ecdysozoa</taxon>
        <taxon>Arthropoda</taxon>
        <taxon>Hexapoda</taxon>
        <taxon>Insecta</taxon>
        <taxon>Pterygota</taxon>
        <taxon>Neoptera</taxon>
        <taxon>Endopterygota</taxon>
        <taxon>Hymenoptera</taxon>
        <taxon>Apocrita</taxon>
        <taxon>Proctotrupomorpha</taxon>
        <taxon>Chalcidoidea</taxon>
        <taxon>Pteromalidae</taxon>
        <taxon>Pteromalinae</taxon>
        <taxon>Nasonia</taxon>
    </lineage>
</organism>
<feature type="compositionally biased region" description="Polar residues" evidence="2">
    <location>
        <begin position="1477"/>
        <end position="1506"/>
    </location>
</feature>
<evidence type="ECO:0000256" key="1">
    <source>
        <dbReference type="SAM" id="Coils"/>
    </source>
</evidence>
<keyword evidence="1" id="KW-0175">Coiled coil</keyword>
<reference evidence="4" key="1">
    <citation type="submission" date="2021-01" db="UniProtKB">
        <authorList>
            <consortium name="EnsemblMetazoa"/>
        </authorList>
    </citation>
    <scope>IDENTIFICATION</scope>
</reference>
<dbReference type="InterPro" id="IPR045850">
    <property type="entry name" value="TRM2_met"/>
</dbReference>
<dbReference type="EnsemblMetazoa" id="XM_031929696">
    <property type="protein sequence ID" value="XP_031785556"/>
    <property type="gene ID" value="LOC100116356"/>
</dbReference>
<feature type="compositionally biased region" description="Low complexity" evidence="2">
    <location>
        <begin position="1225"/>
        <end position="1246"/>
    </location>
</feature>
<feature type="region of interest" description="Disordered" evidence="2">
    <location>
        <begin position="465"/>
        <end position="509"/>
    </location>
</feature>
<evidence type="ECO:0000256" key="2">
    <source>
        <dbReference type="SAM" id="MobiDB-lite"/>
    </source>
</evidence>
<dbReference type="KEGG" id="nvi:100116356"/>
<feature type="region of interest" description="Disordered" evidence="2">
    <location>
        <begin position="261"/>
        <end position="307"/>
    </location>
</feature>
<dbReference type="PANTHER" id="PTHR45904">
    <property type="entry name" value="TRNA (URACIL-5-)-METHYLTRANSFERASE"/>
    <property type="match status" value="1"/>
</dbReference>
<dbReference type="SMR" id="A0A7M7QCV2"/>
<evidence type="ECO:0000259" key="3">
    <source>
        <dbReference type="Pfam" id="PF13847"/>
    </source>
</evidence>
<dbReference type="Gene3D" id="3.40.50.150">
    <property type="entry name" value="Vaccinia Virus protein VP39"/>
    <property type="match status" value="1"/>
</dbReference>
<dbReference type="Pfam" id="PF13847">
    <property type="entry name" value="Methyltransf_31"/>
    <property type="match status" value="1"/>
</dbReference>
<feature type="compositionally biased region" description="Basic and acidic residues" evidence="2">
    <location>
        <begin position="1298"/>
        <end position="1307"/>
    </location>
</feature>
<dbReference type="CDD" id="cd02440">
    <property type="entry name" value="AdoMet_MTases"/>
    <property type="match status" value="1"/>
</dbReference>
<feature type="compositionally biased region" description="Basic and acidic residues" evidence="2">
    <location>
        <begin position="173"/>
        <end position="199"/>
    </location>
</feature>
<feature type="compositionally biased region" description="Polar residues" evidence="2">
    <location>
        <begin position="1064"/>
        <end position="1076"/>
    </location>
</feature>
<dbReference type="SUPFAM" id="SSF53335">
    <property type="entry name" value="S-adenosyl-L-methionine-dependent methyltransferases"/>
    <property type="match status" value="1"/>
</dbReference>
<feature type="compositionally biased region" description="Polar residues" evidence="2">
    <location>
        <begin position="1310"/>
        <end position="1343"/>
    </location>
</feature>
<feature type="compositionally biased region" description="Basic and acidic residues" evidence="2">
    <location>
        <begin position="470"/>
        <end position="509"/>
    </location>
</feature>
<dbReference type="GO" id="GO:0003723">
    <property type="term" value="F:RNA binding"/>
    <property type="evidence" value="ECO:0007669"/>
    <property type="project" value="TreeGrafter"/>
</dbReference>
<dbReference type="InterPro" id="IPR029063">
    <property type="entry name" value="SAM-dependent_MTases_sf"/>
</dbReference>
<feature type="compositionally biased region" description="Pro residues" evidence="2">
    <location>
        <begin position="1175"/>
        <end position="1188"/>
    </location>
</feature>
<feature type="compositionally biased region" description="Polar residues" evidence="2">
    <location>
        <begin position="413"/>
        <end position="426"/>
    </location>
</feature>
<feature type="compositionally biased region" description="Low complexity" evidence="2">
    <location>
        <begin position="1282"/>
        <end position="1295"/>
    </location>
</feature>
<feature type="coiled-coil region" evidence="1">
    <location>
        <begin position="930"/>
        <end position="979"/>
    </location>
</feature>
<feature type="region of interest" description="Disordered" evidence="2">
    <location>
        <begin position="42"/>
        <end position="77"/>
    </location>
</feature>
<dbReference type="InterPro" id="IPR025714">
    <property type="entry name" value="Methyltranfer_dom"/>
</dbReference>
<dbReference type="OrthoDB" id="10250660at2759"/>
<feature type="region of interest" description="Disordered" evidence="2">
    <location>
        <begin position="404"/>
        <end position="426"/>
    </location>
</feature>
<feature type="compositionally biased region" description="Basic and acidic residues" evidence="2">
    <location>
        <begin position="1345"/>
        <end position="1467"/>
    </location>
</feature>
<feature type="domain" description="Methyltransferase" evidence="3">
    <location>
        <begin position="629"/>
        <end position="735"/>
    </location>
</feature>
<keyword evidence="5" id="KW-1185">Reference proteome</keyword>
<feature type="region of interest" description="Disordered" evidence="2">
    <location>
        <begin position="1541"/>
        <end position="1574"/>
    </location>
</feature>
<protein>
    <recommendedName>
        <fullName evidence="3">Methyltransferase domain-containing protein</fullName>
    </recommendedName>
</protein>
<sequence length="1616" mass="182569">MDEPDIPMLDVGDFEVLDECAGEDDNEEDCDVQSFCGTYVEEEDEEEDYEHENPKRRASQMNDSHVDDNSGDNTDNILDVSIDVAENEFLENVAKDFSENIEDVVEEQTPKSRYNLRRGEPTVQIKKLPEKKVTDSKSEAPTPKKKPGPKSKTMNVQSTPAKKPIQKISFTNDNEKKGEKKTAQLTENKKEADKNESEIPKAANATPQKPKEKSQQNLQRKTPAFLKKDLTDEEIMIHFDEIENTVLTSDSFVIEHEIDQSMQEADNNKSENNEDKKDDEKQNEDKKDEDKKDENKEEEENWDETCDKNIKNKPEIKIEEKEFKESEMWYKEKIKAKENSVEERFTKLAKIIQYSYPLYKKWLDRNESLFGTAICKVESSRHIPLDQLHPNRWKFICNKKNIQQTSKDEETQADNTSDNKNAQSSWQMIPGVADANMDNTEEYPPFVMRVVKVFEEFLKSLEESTCAETEDIKNEQKETHNEDNKTASEDKEETTDKPEADKKSAEENNKSFIENLNGLTVLLRCNRKEELMMHITGKNISAELMDKFKDLFENGAGKDCNVKSLYCKTIIKDNDGVRTNNTFLFGSETLDDSIGNVKIQLAPKANVWANLAGVEVLADVVTSYLVPTQKTTVIEIGCGTGLISLLIASKCQKVIGVDVQKEIAEAEILSELNEIKNATFLTGKPKLVMSQIDKSIATSKAVAVINTNNAFGRSIEVISSLRQMSTLGRIVIITTLTKQAIRSILELTQPADEIYGNPFIPIKACIVDTTPKSFGFEIVMSMERRTMRNLLKVSPVEGANTAPVGLISKSKQAAGFKYNSAGNITLPPHKKGLPSKFVKSALGKPGSYVPGKKFFLNPNYNPVNKFQGKRPYPGSDGATFHPGAKKFKQFDKPYPGPNIRLNPMHDKKIRDDGDLREKLSSGRVESTAMAQEMQEQKKILDAAKEKLTGAGSSVDVETVKKLQEMLNLAIEKTNKLQSQLPPRSVWDRIAPPDSGLDEDQMKSNPPMRGRLVKETGPKKIIITTSNDRDGPMPPPGKSKKYDNLPPLEPNLIMPVNNKPDRLKMSQSISQKPSTAPYQKPGPNRFKGGNYRKQDNQSQAPWNRHKAGPGPIESQERWSRASPPRRSPPRQIPPPRQAVRSPPRQSMRSPPRQLLRSPPRQASPARRPVSPVRRPVSPPRRPISPPRRPVSPVFRQHASSSRGVPSGGRSGSPSRRHNSPPRRPVSPHNYRGSPPRPSVSSSRQKSPPARRYADEWDIPSRSTAESGWPRAEKEKTGWQAPASSSSTNWNQSSSNSGKYRSENDKWDNRSGPGTWNNKNAPPSSQNNSGGRWKDSSGNTLSGTNWDVKKDSGMRDMGRHEPRLEPRQEPRMEPRHEPRMEPRHELRMESRPEPRIEPRHEPRMEPRIESRHEPRHESRIEMRHEPRMESRHEPRHELRHEPRWEPPEKPFRNEKDDWGDLPEDARDPWGDNDPPPPSNETRWGQQNQSSTLSNWSAKPNFPMSTMSTGAGNIGNNVNPNIPNANLNMNMGMGMNNPNKGVWQNAPQQPQQPNRNQNWLPPGNWQGAAVNPGNSGGQGVGMGGMMIGNTLANWQPSQQSFANFSARPFNNNPFMNNRR</sequence>